<name>A0A7J8M8F4_9ROSI</name>
<evidence type="ECO:0000313" key="2">
    <source>
        <dbReference type="Proteomes" id="UP000593572"/>
    </source>
</evidence>
<evidence type="ECO:0008006" key="3">
    <source>
        <dbReference type="Google" id="ProtNLM"/>
    </source>
</evidence>
<dbReference type="Proteomes" id="UP000593572">
    <property type="component" value="Unassembled WGS sequence"/>
</dbReference>
<proteinExistence type="predicted"/>
<accession>A0A7J8M8F4</accession>
<dbReference type="EMBL" id="JABEZX010000007">
    <property type="protein sequence ID" value="MBA0560988.1"/>
    <property type="molecule type" value="Genomic_DNA"/>
</dbReference>
<reference evidence="1 2" key="1">
    <citation type="journal article" date="2019" name="Genome Biol. Evol.">
        <title>Insights into the evolution of the New World diploid cottons (Gossypium, subgenus Houzingenia) based on genome sequencing.</title>
        <authorList>
            <person name="Grover C.E."/>
            <person name="Arick M.A. 2nd"/>
            <person name="Thrash A."/>
            <person name="Conover J.L."/>
            <person name="Sanders W.S."/>
            <person name="Peterson D.G."/>
            <person name="Frelichowski J.E."/>
            <person name="Scheffler J.A."/>
            <person name="Scheffler B.E."/>
            <person name="Wendel J.F."/>
        </authorList>
    </citation>
    <scope>NUCLEOTIDE SEQUENCE [LARGE SCALE GENOMIC DNA]</scope>
    <source>
        <strain evidence="1">157</strain>
        <tissue evidence="1">Leaf</tissue>
    </source>
</reference>
<sequence>MTDRSKITEQIVPIGNIFYSKTVLHANISSPFATEAMAYFQAVLTGAQMCFLNVEVEGDCLSVIHNALATEGLKRNEATYLVGDVPAYALDAIEVDRI</sequence>
<gene>
    <name evidence="1" type="ORF">Golob_017851</name>
</gene>
<organism evidence="1 2">
    <name type="scientific">Gossypium lobatum</name>
    <dbReference type="NCBI Taxonomy" id="34289"/>
    <lineage>
        <taxon>Eukaryota</taxon>
        <taxon>Viridiplantae</taxon>
        <taxon>Streptophyta</taxon>
        <taxon>Embryophyta</taxon>
        <taxon>Tracheophyta</taxon>
        <taxon>Spermatophyta</taxon>
        <taxon>Magnoliopsida</taxon>
        <taxon>eudicotyledons</taxon>
        <taxon>Gunneridae</taxon>
        <taxon>Pentapetalae</taxon>
        <taxon>rosids</taxon>
        <taxon>malvids</taxon>
        <taxon>Malvales</taxon>
        <taxon>Malvaceae</taxon>
        <taxon>Malvoideae</taxon>
        <taxon>Gossypium</taxon>
    </lineage>
</organism>
<keyword evidence="2" id="KW-1185">Reference proteome</keyword>
<protein>
    <recommendedName>
        <fullName evidence="3">RNase H type-1 domain-containing protein</fullName>
    </recommendedName>
</protein>
<comment type="caution">
    <text evidence="1">The sequence shown here is derived from an EMBL/GenBank/DDBJ whole genome shotgun (WGS) entry which is preliminary data.</text>
</comment>
<evidence type="ECO:0000313" key="1">
    <source>
        <dbReference type="EMBL" id="MBA0560988.1"/>
    </source>
</evidence>
<dbReference type="AlphaFoldDB" id="A0A7J8M8F4"/>